<feature type="compositionally biased region" description="Gly residues" evidence="1">
    <location>
        <begin position="1"/>
        <end position="30"/>
    </location>
</feature>
<organism evidence="3 4">
    <name type="scientific">Papaver atlanticum</name>
    <dbReference type="NCBI Taxonomy" id="357466"/>
    <lineage>
        <taxon>Eukaryota</taxon>
        <taxon>Viridiplantae</taxon>
        <taxon>Streptophyta</taxon>
        <taxon>Embryophyta</taxon>
        <taxon>Tracheophyta</taxon>
        <taxon>Spermatophyta</taxon>
        <taxon>Magnoliopsida</taxon>
        <taxon>Ranunculales</taxon>
        <taxon>Papaveraceae</taxon>
        <taxon>Papaveroideae</taxon>
        <taxon>Papaver</taxon>
    </lineage>
</organism>
<dbReference type="CDD" id="cd02846">
    <property type="entry name" value="PAZ_argonaute_like"/>
    <property type="match status" value="1"/>
</dbReference>
<dbReference type="InterPro" id="IPR032474">
    <property type="entry name" value="Argonaute_N"/>
</dbReference>
<protein>
    <recommendedName>
        <fullName evidence="2">PAZ domain-containing protein</fullName>
    </recommendedName>
</protein>
<proteinExistence type="predicted"/>
<dbReference type="PANTHER" id="PTHR22891">
    <property type="entry name" value="EUKARYOTIC TRANSLATION INITIATION FACTOR 2C"/>
    <property type="match status" value="1"/>
</dbReference>
<feature type="region of interest" description="Disordered" evidence="1">
    <location>
        <begin position="1"/>
        <end position="55"/>
    </location>
</feature>
<name>A0AAD4S100_9MAGN</name>
<keyword evidence="4" id="KW-1185">Reference proteome</keyword>
<evidence type="ECO:0000256" key="1">
    <source>
        <dbReference type="SAM" id="MobiDB-lite"/>
    </source>
</evidence>
<dbReference type="Proteomes" id="UP001202328">
    <property type="component" value="Unassembled WGS sequence"/>
</dbReference>
<dbReference type="Pfam" id="PF08699">
    <property type="entry name" value="ArgoL1"/>
    <property type="match status" value="1"/>
</dbReference>
<dbReference type="InterPro" id="IPR036085">
    <property type="entry name" value="PAZ_dom_sf"/>
</dbReference>
<dbReference type="InterPro" id="IPR003100">
    <property type="entry name" value="PAZ_dom"/>
</dbReference>
<evidence type="ECO:0000259" key="2">
    <source>
        <dbReference type="PROSITE" id="PS50821"/>
    </source>
</evidence>
<dbReference type="EMBL" id="JAJJMB010015809">
    <property type="protein sequence ID" value="KAI3851888.1"/>
    <property type="molecule type" value="Genomic_DNA"/>
</dbReference>
<reference evidence="3" key="1">
    <citation type="submission" date="2022-04" db="EMBL/GenBank/DDBJ databases">
        <title>A functionally conserved STORR gene fusion in Papaver species that diverged 16.8 million years ago.</title>
        <authorList>
            <person name="Catania T."/>
        </authorList>
    </citation>
    <scope>NUCLEOTIDE SEQUENCE</scope>
    <source>
        <strain evidence="3">S-188037</strain>
    </source>
</reference>
<dbReference type="SUPFAM" id="SSF101690">
    <property type="entry name" value="PAZ domain"/>
    <property type="match status" value="1"/>
</dbReference>
<dbReference type="AlphaFoldDB" id="A0AAD4S100"/>
<dbReference type="SMART" id="SM01163">
    <property type="entry name" value="DUF1785"/>
    <property type="match status" value="1"/>
</dbReference>
<feature type="non-terminal residue" evidence="3">
    <location>
        <position position="1"/>
    </location>
</feature>
<dbReference type="PROSITE" id="PS50821">
    <property type="entry name" value="PAZ"/>
    <property type="match status" value="1"/>
</dbReference>
<evidence type="ECO:0000313" key="3">
    <source>
        <dbReference type="EMBL" id="KAI3851888.1"/>
    </source>
</evidence>
<dbReference type="GO" id="GO:0003723">
    <property type="term" value="F:RNA binding"/>
    <property type="evidence" value="ECO:0007669"/>
    <property type="project" value="InterPro"/>
</dbReference>
<dbReference type="Pfam" id="PF16486">
    <property type="entry name" value="ArgoN"/>
    <property type="match status" value="1"/>
</dbReference>
<sequence>MSNRGGRGGSGGMRGGGNGGRGGGGGGRGRGTPAAPISSYSSSSIPEVGSTSRSSTAVDLITQDVQKTLTIQESVSTVTATPPASSKAVKYPARPGFGTIGAKCVVKANHFLVKLTDKDLHHYDVSITPEVTSREVNRAVISQLVDLYRMSHLGSLQPVYDGRKSLYTSGPLPFEGMEFVVDLADKEPGKGGSKKTDKDGKGAFPRKERKFKVAIKLASRPDLHYLHQFLAGRQRDSPHETIQALDVVMRETPTRNYAVVGRSFFSPKLGNKMDIGDGLECWKGYYQSIRPTQMGLSLNLDVSATSFYQSINVVDYAIRLLNIRDTQRPLSDVDRVKIKRSLRGLRVELIHRNGNRLKISGITTQPTNQL</sequence>
<comment type="caution">
    <text evidence="3">The sequence shown here is derived from an EMBL/GenBank/DDBJ whole genome shotgun (WGS) entry which is preliminary data.</text>
</comment>
<gene>
    <name evidence="3" type="ORF">MKW98_019887</name>
</gene>
<dbReference type="InterPro" id="IPR014811">
    <property type="entry name" value="ArgoL1"/>
</dbReference>
<dbReference type="Gene3D" id="2.170.260.10">
    <property type="entry name" value="paz domain"/>
    <property type="match status" value="1"/>
</dbReference>
<feature type="domain" description="PAZ" evidence="2">
    <location>
        <begin position="312"/>
        <end position="370"/>
    </location>
</feature>
<evidence type="ECO:0000313" key="4">
    <source>
        <dbReference type="Proteomes" id="UP001202328"/>
    </source>
</evidence>
<accession>A0AAD4S100</accession>